<organism evidence="3 4">
    <name type="scientific">Salinigranum rubrum</name>
    <dbReference type="NCBI Taxonomy" id="755307"/>
    <lineage>
        <taxon>Archaea</taxon>
        <taxon>Methanobacteriati</taxon>
        <taxon>Methanobacteriota</taxon>
        <taxon>Stenosarchaea group</taxon>
        <taxon>Halobacteria</taxon>
        <taxon>Halobacteriales</taxon>
        <taxon>Haloferacaceae</taxon>
        <taxon>Salinigranum</taxon>
    </lineage>
</organism>
<feature type="region of interest" description="Disordered" evidence="1">
    <location>
        <begin position="1"/>
        <end position="30"/>
    </location>
</feature>
<dbReference type="InterPro" id="IPR058415">
    <property type="entry name" value="DUF8102"/>
</dbReference>
<name>A0A2I8VEA3_9EURY</name>
<dbReference type="Pfam" id="PF26404">
    <property type="entry name" value="DUF8102"/>
    <property type="match status" value="2"/>
</dbReference>
<dbReference type="EMBL" id="CP026309">
    <property type="protein sequence ID" value="AUV80263.1"/>
    <property type="molecule type" value="Genomic_DNA"/>
</dbReference>
<sequence length="229" mass="25821">MADNAALLTATQRDYLKGENKPDRSSHERELRTRIRNRLRDGISDFSILLEYLSAKDREMVFMGPRDSSEGDAEEQNAPETRNLHEGDVEAGSQRGWSTPNRAISRTSAELERGMVDAIAFFYIAASDASLDAKKLIEHGVRQGEEQLYDDRWIINDVSLEVDKDMQDHLASRALQKMQDGAELTNAEVRVLHTSKRGRASVTPEQIQGYLMREREPEESKAADPSDGD</sequence>
<evidence type="ECO:0000313" key="3">
    <source>
        <dbReference type="EMBL" id="AUV80263.1"/>
    </source>
</evidence>
<evidence type="ECO:0000256" key="1">
    <source>
        <dbReference type="SAM" id="MobiDB-lite"/>
    </source>
</evidence>
<feature type="domain" description="Domain of unknown function" evidence="2">
    <location>
        <begin position="8"/>
        <end position="67"/>
    </location>
</feature>
<feature type="compositionally biased region" description="Basic and acidic residues" evidence="1">
    <location>
        <begin position="14"/>
        <end position="30"/>
    </location>
</feature>
<proteinExistence type="predicted"/>
<feature type="domain" description="Domain of unknown function" evidence="2">
    <location>
        <begin position="106"/>
        <end position="199"/>
    </location>
</feature>
<gene>
    <name evidence="3" type="ORF">C2R22_00120</name>
</gene>
<keyword evidence="4" id="KW-1185">Reference proteome</keyword>
<protein>
    <recommendedName>
        <fullName evidence="2">Domain of unknown function domain-containing protein</fullName>
    </recommendedName>
</protein>
<evidence type="ECO:0000313" key="4">
    <source>
        <dbReference type="Proteomes" id="UP000236584"/>
    </source>
</evidence>
<dbReference type="RefSeq" id="WP_103423771.1">
    <property type="nucleotide sequence ID" value="NZ_CP026309.1"/>
</dbReference>
<dbReference type="AlphaFoldDB" id="A0A2I8VEA3"/>
<dbReference type="GeneID" id="35590447"/>
<accession>A0A2I8VEA3</accession>
<feature type="region of interest" description="Disordered" evidence="1">
    <location>
        <begin position="210"/>
        <end position="229"/>
    </location>
</feature>
<feature type="compositionally biased region" description="Basic and acidic residues" evidence="1">
    <location>
        <begin position="212"/>
        <end position="229"/>
    </location>
</feature>
<evidence type="ECO:0000259" key="2">
    <source>
        <dbReference type="Pfam" id="PF26404"/>
    </source>
</evidence>
<dbReference type="KEGG" id="srub:C2R22_00120"/>
<dbReference type="Proteomes" id="UP000236584">
    <property type="component" value="Chromosome"/>
</dbReference>
<feature type="region of interest" description="Disordered" evidence="1">
    <location>
        <begin position="64"/>
        <end position="100"/>
    </location>
</feature>
<reference evidence="3 4" key="1">
    <citation type="submission" date="2018-01" db="EMBL/GenBank/DDBJ databases">
        <title>Complete genome sequence of Salinigranum rubrum GX10T, an extremely halophilic archaeon isolated from a marine solar saltern.</title>
        <authorList>
            <person name="Han S."/>
        </authorList>
    </citation>
    <scope>NUCLEOTIDE SEQUENCE [LARGE SCALE GENOMIC DNA]</scope>
    <source>
        <strain evidence="3 4">GX10</strain>
    </source>
</reference>